<evidence type="ECO:0000313" key="2">
    <source>
        <dbReference type="EMBL" id="OXC77742.1"/>
    </source>
</evidence>
<gene>
    <name evidence="2" type="ORF">BSU04_14735</name>
</gene>
<dbReference type="Gene3D" id="2.70.98.10">
    <property type="match status" value="1"/>
</dbReference>
<dbReference type="SUPFAM" id="SSF74650">
    <property type="entry name" value="Galactose mutarotase-like"/>
    <property type="match status" value="1"/>
</dbReference>
<reference evidence="3" key="1">
    <citation type="submission" date="2017-01" db="EMBL/GenBank/DDBJ databases">
        <title>Genome Analysis of Deinococcus marmoris KOPRI26562.</title>
        <authorList>
            <person name="Kim J.H."/>
            <person name="Oh H.-M."/>
        </authorList>
    </citation>
    <scope>NUCLEOTIDE SEQUENCE [LARGE SCALE GENOMIC DNA]</scope>
    <source>
        <strain evidence="3">PAMC 26633</strain>
    </source>
</reference>
<dbReference type="AlphaFoldDB" id="A0A226X2R2"/>
<dbReference type="CDD" id="cd09021">
    <property type="entry name" value="Aldose_epim_Ec_YphB"/>
    <property type="match status" value="1"/>
</dbReference>
<dbReference type="Pfam" id="PF01263">
    <property type="entry name" value="Aldose_epim"/>
    <property type="match status" value="1"/>
</dbReference>
<name>A0A226X2R2_CABSO</name>
<dbReference type="EMBL" id="MTHB01000094">
    <property type="protein sequence ID" value="OXC77742.1"/>
    <property type="molecule type" value="Genomic_DNA"/>
</dbReference>
<comment type="caution">
    <text evidence="2">The sequence shown here is derived from an EMBL/GenBank/DDBJ whole genome shotgun (WGS) entry which is preliminary data.</text>
</comment>
<dbReference type="GO" id="GO:0030246">
    <property type="term" value="F:carbohydrate binding"/>
    <property type="evidence" value="ECO:0007669"/>
    <property type="project" value="InterPro"/>
</dbReference>
<accession>A0A226X2R2</accession>
<dbReference type="GO" id="GO:0016853">
    <property type="term" value="F:isomerase activity"/>
    <property type="evidence" value="ECO:0007669"/>
    <property type="project" value="InterPro"/>
</dbReference>
<dbReference type="Proteomes" id="UP000214720">
    <property type="component" value="Unassembled WGS sequence"/>
</dbReference>
<feature type="region of interest" description="Disordered" evidence="1">
    <location>
        <begin position="1"/>
        <end position="26"/>
    </location>
</feature>
<proteinExistence type="predicted"/>
<dbReference type="RefSeq" id="WP_373452832.1">
    <property type="nucleotide sequence ID" value="NZ_MTHB01000094.1"/>
</dbReference>
<feature type="compositionally biased region" description="Polar residues" evidence="1">
    <location>
        <begin position="1"/>
        <end position="10"/>
    </location>
</feature>
<sequence length="359" mass="39235">MNTDQRTSAGESAAVQHAQSTQPTPAADDAFRIALNDAALIELRFEERRALLAPHVGGAIAAFYDLPDVGNGNVGNVGASGDGNGRGALHWLRPASADALAACNPLGMASFPLLPYCNRLRDARFAFDGREVDLSADGNSFDHALHGHAWRRPWRVGLVSSNLVELHLNHEPGGEPAHHWPYRYEATQRFELDDSGLFVTMSIRNLADQPMPFGMGHHPYYPRTPATRIHTNVRAMWHATQDLLPTFLGAHPCVDALASPEGLAANAFDLDNNFAGWSRSATIDWPDEHRSVTLCADAPFDHMVLFAPSARPDLLCVEPVTNTVDFLNLDAPREDIGGAVLMPGDMTQARFGWMPNRPR</sequence>
<evidence type="ECO:0000313" key="3">
    <source>
        <dbReference type="Proteomes" id="UP000214720"/>
    </source>
</evidence>
<organism evidence="2 3">
    <name type="scientific">Caballeronia sordidicola</name>
    <name type="common">Burkholderia sordidicola</name>
    <dbReference type="NCBI Taxonomy" id="196367"/>
    <lineage>
        <taxon>Bacteria</taxon>
        <taxon>Pseudomonadati</taxon>
        <taxon>Pseudomonadota</taxon>
        <taxon>Betaproteobacteria</taxon>
        <taxon>Burkholderiales</taxon>
        <taxon>Burkholderiaceae</taxon>
        <taxon>Caballeronia</taxon>
    </lineage>
</organism>
<dbReference type="InterPro" id="IPR008183">
    <property type="entry name" value="Aldose_1/G6P_1-epimerase"/>
</dbReference>
<evidence type="ECO:0000256" key="1">
    <source>
        <dbReference type="SAM" id="MobiDB-lite"/>
    </source>
</evidence>
<dbReference type="GO" id="GO:0005975">
    <property type="term" value="P:carbohydrate metabolic process"/>
    <property type="evidence" value="ECO:0007669"/>
    <property type="project" value="InterPro"/>
</dbReference>
<dbReference type="InterPro" id="IPR011013">
    <property type="entry name" value="Gal_mutarotase_sf_dom"/>
</dbReference>
<dbReference type="InterPro" id="IPR014718">
    <property type="entry name" value="GH-type_carb-bd"/>
</dbReference>
<protein>
    <submittedName>
        <fullName evidence="2">Aldose epimerase family protein</fullName>
    </submittedName>
</protein>